<accession>A0A1F8F4E1</accession>
<dbReference type="GO" id="GO:0008360">
    <property type="term" value="P:regulation of cell shape"/>
    <property type="evidence" value="ECO:0007669"/>
    <property type="project" value="UniProtKB-KW"/>
</dbReference>
<comment type="subcellular location">
    <subcellularLocation>
        <location evidence="10">Cell membrane</location>
        <topology evidence="10">Peripheral membrane protein</topology>
        <orientation evidence="10">Cytoplasmic side</orientation>
    </subcellularLocation>
</comment>
<dbReference type="AlphaFoldDB" id="A0A1F8F4E1"/>
<comment type="similarity">
    <text evidence="10">Belongs to the glycosyltransferase 28 family. MurG subfamily.</text>
</comment>
<dbReference type="GO" id="GO:0071555">
    <property type="term" value="P:cell wall organization"/>
    <property type="evidence" value="ECO:0007669"/>
    <property type="project" value="UniProtKB-KW"/>
</dbReference>
<feature type="domain" description="Glycosyl transferase family 28 C-terminal" evidence="12">
    <location>
        <begin position="192"/>
        <end position="366"/>
    </location>
</feature>
<dbReference type="PANTHER" id="PTHR21015:SF22">
    <property type="entry name" value="GLYCOSYLTRANSFERASE"/>
    <property type="match status" value="1"/>
</dbReference>
<dbReference type="UniPathway" id="UPA00219"/>
<dbReference type="EMBL" id="MGJL01000024">
    <property type="protein sequence ID" value="OGN07538.1"/>
    <property type="molecule type" value="Genomic_DNA"/>
</dbReference>
<protein>
    <recommendedName>
        <fullName evidence="10">UDP-N-acetylglucosamine--N-acetylmuramyl-(pentapeptide) pyrophosphoryl-undecaprenol N-acetylglucosamine transferase</fullName>
        <ecNumber evidence="10">2.4.1.227</ecNumber>
    </recommendedName>
    <alternativeName>
        <fullName evidence="10">Undecaprenyl-PP-MurNAc-pentapeptide-UDPGlcNAc GlcNAc transferase</fullName>
    </alternativeName>
</protein>
<feature type="binding site" evidence="10">
    <location>
        <position position="199"/>
    </location>
    <ligand>
        <name>UDP-N-acetyl-alpha-D-glucosamine</name>
        <dbReference type="ChEBI" id="CHEBI:57705"/>
    </ligand>
</feature>
<evidence type="ECO:0000259" key="11">
    <source>
        <dbReference type="Pfam" id="PF03033"/>
    </source>
</evidence>
<dbReference type="GO" id="GO:0005975">
    <property type="term" value="P:carbohydrate metabolic process"/>
    <property type="evidence" value="ECO:0007669"/>
    <property type="project" value="InterPro"/>
</dbReference>
<feature type="binding site" evidence="10">
    <location>
        <begin position="11"/>
        <end position="13"/>
    </location>
    <ligand>
        <name>UDP-N-acetyl-alpha-D-glucosamine</name>
        <dbReference type="ChEBI" id="CHEBI:57705"/>
    </ligand>
</feature>
<keyword evidence="1 10" id="KW-1003">Cell membrane</keyword>
<dbReference type="InterPro" id="IPR006009">
    <property type="entry name" value="GlcNAc_MurG"/>
</dbReference>
<dbReference type="SUPFAM" id="SSF53756">
    <property type="entry name" value="UDP-Glycosyltransferase/glycogen phosphorylase"/>
    <property type="match status" value="1"/>
</dbReference>
<keyword evidence="8 10" id="KW-0131">Cell cycle</keyword>
<evidence type="ECO:0000256" key="10">
    <source>
        <dbReference type="HAMAP-Rule" id="MF_00033"/>
    </source>
</evidence>
<keyword evidence="7 10" id="KW-0472">Membrane</keyword>
<evidence type="ECO:0000313" key="14">
    <source>
        <dbReference type="Proteomes" id="UP000178023"/>
    </source>
</evidence>
<dbReference type="InterPro" id="IPR007235">
    <property type="entry name" value="Glyco_trans_28_C"/>
</dbReference>
<evidence type="ECO:0000256" key="3">
    <source>
        <dbReference type="ARBA" id="ARBA00022676"/>
    </source>
</evidence>
<comment type="catalytic activity">
    <reaction evidence="10">
        <text>di-trans,octa-cis-undecaprenyl diphospho-N-acetyl-alpha-D-muramoyl-L-alanyl-D-glutamyl-meso-2,6-diaminopimeloyl-D-alanyl-D-alanine + UDP-N-acetyl-alpha-D-glucosamine = di-trans,octa-cis-undecaprenyl diphospho-[N-acetyl-alpha-D-glucosaminyl-(1-&gt;4)]-N-acetyl-alpha-D-muramoyl-L-alanyl-D-glutamyl-meso-2,6-diaminopimeloyl-D-alanyl-D-alanine + UDP + H(+)</text>
        <dbReference type="Rhea" id="RHEA:31227"/>
        <dbReference type="ChEBI" id="CHEBI:15378"/>
        <dbReference type="ChEBI" id="CHEBI:57705"/>
        <dbReference type="ChEBI" id="CHEBI:58223"/>
        <dbReference type="ChEBI" id="CHEBI:61387"/>
        <dbReference type="ChEBI" id="CHEBI:61388"/>
        <dbReference type="EC" id="2.4.1.227"/>
    </reaction>
</comment>
<dbReference type="InterPro" id="IPR004276">
    <property type="entry name" value="GlycoTrans_28_N"/>
</dbReference>
<comment type="caution">
    <text evidence="10">Lacks conserved residue(s) required for the propagation of feature annotation.</text>
</comment>
<keyword evidence="9 10" id="KW-0961">Cell wall biogenesis/degradation</keyword>
<dbReference type="GO" id="GO:0050511">
    <property type="term" value="F:undecaprenyldiphospho-muramoylpentapeptide beta-N-acetylglucosaminyltransferase activity"/>
    <property type="evidence" value="ECO:0007669"/>
    <property type="project" value="UniProtKB-UniRule"/>
</dbReference>
<comment type="caution">
    <text evidence="13">The sequence shown here is derived from an EMBL/GenBank/DDBJ whole genome shotgun (WGS) entry which is preliminary data.</text>
</comment>
<evidence type="ECO:0000256" key="1">
    <source>
        <dbReference type="ARBA" id="ARBA00022475"/>
    </source>
</evidence>
<sequence>MKRILLVGGGSGGHVYPLVAVANALQKKAQQAGVSIELMALGEGKFLKRAATEAGLKFKLVVSGKMRRYASAFNLLDIFKLPVSFVQSLWHLYWFMPDAVFAKGGHASLMPAVAAKIFAIPLYIHETDSIPGQVNKFLGGLADKIFVSFPSSAKYFNAVKTVVTGNPVRSEIASGNRNAALEFFKLDSSKKTIFVFGGSQGAKVLNGLIMSSLLALTADYQIIHQCGEGNYSDMDVEIKRLTEEKANTLGEAIRKNYRLFAFLNANEMAFAYAAADIIISRAGGSIFEMAMTGKPSIITPLEDSASDHQRQNAVEFSNYGAVIIEEQNLTTHILLNELQNILKPGNYAALSQKIKQFAVPDAADRIAIELLKF</sequence>
<proteinExistence type="inferred from homology"/>
<keyword evidence="5 10" id="KW-0133">Cell shape</keyword>
<feature type="domain" description="Glycosyltransferase family 28 N-terminal" evidence="11">
    <location>
        <begin position="4"/>
        <end position="146"/>
    </location>
</feature>
<evidence type="ECO:0000313" key="13">
    <source>
        <dbReference type="EMBL" id="OGN07538.1"/>
    </source>
</evidence>
<dbReference type="CDD" id="cd03785">
    <property type="entry name" value="GT28_MurG"/>
    <property type="match status" value="1"/>
</dbReference>
<keyword evidence="3 10" id="KW-0328">Glycosyltransferase</keyword>
<evidence type="ECO:0000256" key="5">
    <source>
        <dbReference type="ARBA" id="ARBA00022960"/>
    </source>
</evidence>
<feature type="binding site" evidence="10">
    <location>
        <position position="309"/>
    </location>
    <ligand>
        <name>UDP-N-acetyl-alpha-D-glucosamine</name>
        <dbReference type="ChEBI" id="CHEBI:57705"/>
    </ligand>
</feature>
<comment type="function">
    <text evidence="10">Cell wall formation. Catalyzes the transfer of a GlcNAc subunit on undecaprenyl-pyrophosphoryl-MurNAc-pentapeptide (lipid intermediate I) to form undecaprenyl-pyrophosphoryl-MurNAc-(pentapeptide)GlcNAc (lipid intermediate II).</text>
</comment>
<dbReference type="EC" id="2.4.1.227" evidence="10"/>
<dbReference type="GO" id="GO:0051991">
    <property type="term" value="F:UDP-N-acetyl-D-glucosamine:N-acetylmuramoyl-L-alanyl-D-glutamyl-meso-2,6-diaminopimelyl-D-alanyl-D-alanine-diphosphoundecaprenol 4-beta-N-acetylglucosaminlytransferase activity"/>
    <property type="evidence" value="ECO:0007669"/>
    <property type="project" value="RHEA"/>
</dbReference>
<keyword evidence="2 10" id="KW-0132">Cell division</keyword>
<dbReference type="Pfam" id="PF04101">
    <property type="entry name" value="Glyco_tran_28_C"/>
    <property type="match status" value="1"/>
</dbReference>
<evidence type="ECO:0000256" key="9">
    <source>
        <dbReference type="ARBA" id="ARBA00023316"/>
    </source>
</evidence>
<dbReference type="Pfam" id="PF03033">
    <property type="entry name" value="Glyco_transf_28"/>
    <property type="match status" value="1"/>
</dbReference>
<evidence type="ECO:0000256" key="8">
    <source>
        <dbReference type="ARBA" id="ARBA00023306"/>
    </source>
</evidence>
<evidence type="ECO:0000256" key="2">
    <source>
        <dbReference type="ARBA" id="ARBA00022618"/>
    </source>
</evidence>
<organism evidence="13 14">
    <name type="scientific">Candidatus Yanofskybacteria bacterium RIFCSPHIGHO2_01_FULL_45_42</name>
    <dbReference type="NCBI Taxonomy" id="1802671"/>
    <lineage>
        <taxon>Bacteria</taxon>
        <taxon>Candidatus Yanofskyibacteriota</taxon>
    </lineage>
</organism>
<dbReference type="Proteomes" id="UP000178023">
    <property type="component" value="Unassembled WGS sequence"/>
</dbReference>
<dbReference type="Gene3D" id="3.40.50.2000">
    <property type="entry name" value="Glycogen Phosphorylase B"/>
    <property type="match status" value="2"/>
</dbReference>
<feature type="binding site" evidence="10">
    <location>
        <position position="169"/>
    </location>
    <ligand>
        <name>UDP-N-acetyl-alpha-D-glucosamine</name>
        <dbReference type="ChEBI" id="CHEBI:57705"/>
    </ligand>
</feature>
<dbReference type="GO" id="GO:0051301">
    <property type="term" value="P:cell division"/>
    <property type="evidence" value="ECO:0007669"/>
    <property type="project" value="UniProtKB-KW"/>
</dbReference>
<dbReference type="GO" id="GO:0005886">
    <property type="term" value="C:plasma membrane"/>
    <property type="evidence" value="ECO:0007669"/>
    <property type="project" value="UniProtKB-SubCell"/>
</dbReference>
<keyword evidence="4 10" id="KW-0808">Transferase</keyword>
<reference evidence="13 14" key="1">
    <citation type="journal article" date="2016" name="Nat. Commun.">
        <title>Thousands of microbial genomes shed light on interconnected biogeochemical processes in an aquifer system.</title>
        <authorList>
            <person name="Anantharaman K."/>
            <person name="Brown C.T."/>
            <person name="Hug L.A."/>
            <person name="Sharon I."/>
            <person name="Castelle C.J."/>
            <person name="Probst A.J."/>
            <person name="Thomas B.C."/>
            <person name="Singh A."/>
            <person name="Wilkins M.J."/>
            <person name="Karaoz U."/>
            <person name="Brodie E.L."/>
            <person name="Williams K.H."/>
            <person name="Hubbard S.S."/>
            <person name="Banfield J.F."/>
        </authorList>
    </citation>
    <scope>NUCLEOTIDE SEQUENCE [LARGE SCALE GENOMIC DNA]</scope>
</reference>
<dbReference type="PANTHER" id="PTHR21015">
    <property type="entry name" value="UDP-N-ACETYLGLUCOSAMINE--N-ACETYLMURAMYL-(PENTAPEPTIDE) PYROPHOSPHORYL-UNDECAPRENOL N-ACETYLGLUCOSAMINE TRANSFERASE 1"/>
    <property type="match status" value="1"/>
</dbReference>
<evidence type="ECO:0000256" key="7">
    <source>
        <dbReference type="ARBA" id="ARBA00023136"/>
    </source>
</evidence>
<gene>
    <name evidence="10" type="primary">murG</name>
    <name evidence="13" type="ORF">A2750_01210</name>
</gene>
<evidence type="ECO:0000259" key="12">
    <source>
        <dbReference type="Pfam" id="PF04101"/>
    </source>
</evidence>
<evidence type="ECO:0000256" key="4">
    <source>
        <dbReference type="ARBA" id="ARBA00022679"/>
    </source>
</evidence>
<name>A0A1F8F4E1_9BACT</name>
<dbReference type="GO" id="GO:0009252">
    <property type="term" value="P:peptidoglycan biosynthetic process"/>
    <property type="evidence" value="ECO:0007669"/>
    <property type="project" value="UniProtKB-UniRule"/>
</dbReference>
<dbReference type="HAMAP" id="MF_00033">
    <property type="entry name" value="MurG"/>
    <property type="match status" value="1"/>
</dbReference>
<keyword evidence="6 10" id="KW-0573">Peptidoglycan synthesis</keyword>
<comment type="pathway">
    <text evidence="10">Cell wall biogenesis; peptidoglycan biosynthesis.</text>
</comment>
<evidence type="ECO:0000256" key="6">
    <source>
        <dbReference type="ARBA" id="ARBA00022984"/>
    </source>
</evidence>